<dbReference type="Pfam" id="PF05670">
    <property type="entry name" value="NFACT-R_1"/>
    <property type="match status" value="1"/>
</dbReference>
<accession>A0A538T3X9</accession>
<feature type="region of interest" description="Disordered" evidence="2">
    <location>
        <begin position="342"/>
        <end position="363"/>
    </location>
</feature>
<gene>
    <name evidence="4" type="ORF">E6K76_08155</name>
</gene>
<feature type="region of interest" description="Disordered" evidence="2">
    <location>
        <begin position="139"/>
        <end position="165"/>
    </location>
</feature>
<evidence type="ECO:0000259" key="3">
    <source>
        <dbReference type="Pfam" id="PF05670"/>
    </source>
</evidence>
<sequence>MSGVADIPSLLGREVRGVVAHSSRSLTISFGGAPRAHLWIHLERKDAWYALAPDLPIEPDPRGSRFQAIEIPLRDAQVVLARARAGGLELLFDARGGEERRLRLTLDAEGPRANLSLVTEPAGPVLWALHREERGRATARPHEPAASGMPQGYRPPAVHDATSEEAREALRERIAGTFRAELESEIERILRSAERTLTRRAKAAETDREKAREMQDDRRRAEILLANFGKIRRGASRVGLPDPFADSHRARVEIDLDPSLSPDENAARLFQRAKKGERGERLADERLAETRKSLSHLHELRREALQIAPREALAKIRGFLAGAKINLGARGDVRETHLGRQAVAAPRAGRPGRGAPGAHKSLRPRTYVTSDGWEVWVGRNNADNDLITHRLSNPHDLWFHVVGVPGSHVILRRPTRNSKPKPTTLVEAAQTAAFFSKARKQTRVPVIYTERKFVSKPRRAKPGQAICTREREIFVRPKRPGTQPAG</sequence>
<dbReference type="GO" id="GO:0043023">
    <property type="term" value="F:ribosomal large subunit binding"/>
    <property type="evidence" value="ECO:0007669"/>
    <property type="project" value="TreeGrafter"/>
</dbReference>
<evidence type="ECO:0000256" key="1">
    <source>
        <dbReference type="SAM" id="Coils"/>
    </source>
</evidence>
<evidence type="ECO:0000313" key="4">
    <source>
        <dbReference type="EMBL" id="TMQ58342.1"/>
    </source>
</evidence>
<protein>
    <submittedName>
        <fullName evidence="4">DUF814 domain-containing protein</fullName>
    </submittedName>
</protein>
<dbReference type="GO" id="GO:0000049">
    <property type="term" value="F:tRNA binding"/>
    <property type="evidence" value="ECO:0007669"/>
    <property type="project" value="TreeGrafter"/>
</dbReference>
<dbReference type="InterPro" id="IPR051608">
    <property type="entry name" value="RQC_Subunit_NEMF"/>
</dbReference>
<dbReference type="PANTHER" id="PTHR15239:SF6">
    <property type="entry name" value="RIBOSOME QUALITY CONTROL COMPLEX SUBUNIT NEMF"/>
    <property type="match status" value="1"/>
</dbReference>
<organism evidence="4 5">
    <name type="scientific">Eiseniibacteriota bacterium</name>
    <dbReference type="NCBI Taxonomy" id="2212470"/>
    <lineage>
        <taxon>Bacteria</taxon>
        <taxon>Candidatus Eiseniibacteriota</taxon>
    </lineage>
</organism>
<proteinExistence type="predicted"/>
<dbReference type="GO" id="GO:1990112">
    <property type="term" value="C:RQC complex"/>
    <property type="evidence" value="ECO:0007669"/>
    <property type="project" value="TreeGrafter"/>
</dbReference>
<dbReference type="Proteomes" id="UP000316852">
    <property type="component" value="Unassembled WGS sequence"/>
</dbReference>
<dbReference type="PANTHER" id="PTHR15239">
    <property type="entry name" value="NUCLEAR EXPORT MEDIATOR FACTOR NEMF"/>
    <property type="match status" value="1"/>
</dbReference>
<feature type="coiled-coil region" evidence="1">
    <location>
        <begin position="179"/>
        <end position="214"/>
    </location>
</feature>
<dbReference type="EMBL" id="VBOW01000036">
    <property type="protein sequence ID" value="TMQ58342.1"/>
    <property type="molecule type" value="Genomic_DNA"/>
</dbReference>
<dbReference type="GO" id="GO:0072344">
    <property type="term" value="P:rescue of stalled ribosome"/>
    <property type="evidence" value="ECO:0007669"/>
    <property type="project" value="TreeGrafter"/>
</dbReference>
<evidence type="ECO:0000256" key="2">
    <source>
        <dbReference type="SAM" id="MobiDB-lite"/>
    </source>
</evidence>
<feature type="domain" description="NFACT RNA-binding" evidence="3">
    <location>
        <begin position="366"/>
        <end position="459"/>
    </location>
</feature>
<evidence type="ECO:0000313" key="5">
    <source>
        <dbReference type="Proteomes" id="UP000316852"/>
    </source>
</evidence>
<comment type="caution">
    <text evidence="4">The sequence shown here is derived from an EMBL/GenBank/DDBJ whole genome shotgun (WGS) entry which is preliminary data.</text>
</comment>
<reference evidence="4 5" key="1">
    <citation type="journal article" date="2019" name="Nat. Microbiol.">
        <title>Mediterranean grassland soil C-N compound turnover is dependent on rainfall and depth, and is mediated by genomically divergent microorganisms.</title>
        <authorList>
            <person name="Diamond S."/>
            <person name="Andeer P.F."/>
            <person name="Li Z."/>
            <person name="Crits-Christoph A."/>
            <person name="Burstein D."/>
            <person name="Anantharaman K."/>
            <person name="Lane K.R."/>
            <person name="Thomas B.C."/>
            <person name="Pan C."/>
            <person name="Northen T.R."/>
            <person name="Banfield J.F."/>
        </authorList>
    </citation>
    <scope>NUCLEOTIDE SEQUENCE [LARGE SCALE GENOMIC DNA]</scope>
    <source>
        <strain evidence="4">WS_6</strain>
    </source>
</reference>
<dbReference type="AlphaFoldDB" id="A0A538T3X9"/>
<keyword evidence="1" id="KW-0175">Coiled coil</keyword>
<dbReference type="InterPro" id="IPR008532">
    <property type="entry name" value="NFACT_RNA-bd"/>
</dbReference>
<name>A0A538T3X9_UNCEI</name>
<dbReference type="Pfam" id="PF05833">
    <property type="entry name" value="NFACT_N"/>
    <property type="match status" value="1"/>
</dbReference>